<evidence type="ECO:0000256" key="4">
    <source>
        <dbReference type="ARBA" id="ARBA00022729"/>
    </source>
</evidence>
<protein>
    <submittedName>
        <fullName evidence="7">Peptide/nickel transport system substrate-binding protein</fullName>
    </submittedName>
</protein>
<dbReference type="Pfam" id="PF00496">
    <property type="entry name" value="SBP_bac_5"/>
    <property type="match status" value="1"/>
</dbReference>
<dbReference type="GO" id="GO:0042597">
    <property type="term" value="C:periplasmic space"/>
    <property type="evidence" value="ECO:0007669"/>
    <property type="project" value="UniProtKB-ARBA"/>
</dbReference>
<comment type="subcellular location">
    <subcellularLocation>
        <location evidence="1">Cell envelope</location>
    </subcellularLocation>
</comment>
<dbReference type="Gene3D" id="3.10.105.10">
    <property type="entry name" value="Dipeptide-binding Protein, Domain 3"/>
    <property type="match status" value="1"/>
</dbReference>
<dbReference type="InterPro" id="IPR039424">
    <property type="entry name" value="SBP_5"/>
</dbReference>
<dbReference type="EMBL" id="QTUC01000001">
    <property type="protein sequence ID" value="REF38343.1"/>
    <property type="molecule type" value="Genomic_DNA"/>
</dbReference>
<dbReference type="GO" id="GO:0030313">
    <property type="term" value="C:cell envelope"/>
    <property type="evidence" value="ECO:0007669"/>
    <property type="project" value="UniProtKB-SubCell"/>
</dbReference>
<dbReference type="InterPro" id="IPR000914">
    <property type="entry name" value="SBP_5_dom"/>
</dbReference>
<evidence type="ECO:0000256" key="1">
    <source>
        <dbReference type="ARBA" id="ARBA00004196"/>
    </source>
</evidence>
<dbReference type="GO" id="GO:0043190">
    <property type="term" value="C:ATP-binding cassette (ABC) transporter complex"/>
    <property type="evidence" value="ECO:0007669"/>
    <property type="project" value="InterPro"/>
</dbReference>
<dbReference type="Gene3D" id="3.90.76.10">
    <property type="entry name" value="Dipeptide-binding Protein, Domain 1"/>
    <property type="match status" value="1"/>
</dbReference>
<dbReference type="PANTHER" id="PTHR30290">
    <property type="entry name" value="PERIPLASMIC BINDING COMPONENT OF ABC TRANSPORTER"/>
    <property type="match status" value="1"/>
</dbReference>
<dbReference type="Gene3D" id="3.40.190.10">
    <property type="entry name" value="Periplasmic binding protein-like II"/>
    <property type="match status" value="1"/>
</dbReference>
<evidence type="ECO:0000259" key="6">
    <source>
        <dbReference type="Pfam" id="PF00496"/>
    </source>
</evidence>
<dbReference type="PIRSF" id="PIRSF002741">
    <property type="entry name" value="MppA"/>
    <property type="match status" value="1"/>
</dbReference>
<dbReference type="PROSITE" id="PS51257">
    <property type="entry name" value="PROKAR_LIPOPROTEIN"/>
    <property type="match status" value="1"/>
</dbReference>
<comment type="similarity">
    <text evidence="2">Belongs to the bacterial solute-binding protein 5 family.</text>
</comment>
<dbReference type="InterPro" id="IPR030678">
    <property type="entry name" value="Peptide/Ni-bd"/>
</dbReference>
<dbReference type="FunFam" id="3.10.105.10:FF:000012">
    <property type="entry name" value="Peptide/nickel transport system substrate-binding protein"/>
    <property type="match status" value="1"/>
</dbReference>
<accession>A0A3D9VCC1</accession>
<dbReference type="OrthoDB" id="9801912at2"/>
<feature type="signal peptide" evidence="5">
    <location>
        <begin position="1"/>
        <end position="23"/>
    </location>
</feature>
<keyword evidence="8" id="KW-1185">Reference proteome</keyword>
<feature type="chain" id="PRO_5038369318" evidence="5">
    <location>
        <begin position="24"/>
        <end position="540"/>
    </location>
</feature>
<dbReference type="SUPFAM" id="SSF53850">
    <property type="entry name" value="Periplasmic binding protein-like II"/>
    <property type="match status" value="1"/>
</dbReference>
<dbReference type="GO" id="GO:0015833">
    <property type="term" value="P:peptide transport"/>
    <property type="evidence" value="ECO:0007669"/>
    <property type="project" value="TreeGrafter"/>
</dbReference>
<evidence type="ECO:0000256" key="5">
    <source>
        <dbReference type="SAM" id="SignalP"/>
    </source>
</evidence>
<organism evidence="7 8">
    <name type="scientific">Thermasporomyces composti</name>
    <dbReference type="NCBI Taxonomy" id="696763"/>
    <lineage>
        <taxon>Bacteria</taxon>
        <taxon>Bacillati</taxon>
        <taxon>Actinomycetota</taxon>
        <taxon>Actinomycetes</taxon>
        <taxon>Propionibacteriales</taxon>
        <taxon>Nocardioidaceae</taxon>
        <taxon>Thermasporomyces</taxon>
    </lineage>
</organism>
<proteinExistence type="inferred from homology"/>
<comment type="caution">
    <text evidence="7">The sequence shown here is derived from an EMBL/GenBank/DDBJ whole genome shotgun (WGS) entry which is preliminary data.</text>
</comment>
<evidence type="ECO:0000256" key="2">
    <source>
        <dbReference type="ARBA" id="ARBA00005695"/>
    </source>
</evidence>
<evidence type="ECO:0000256" key="3">
    <source>
        <dbReference type="ARBA" id="ARBA00022448"/>
    </source>
</evidence>
<dbReference type="GO" id="GO:1904680">
    <property type="term" value="F:peptide transmembrane transporter activity"/>
    <property type="evidence" value="ECO:0007669"/>
    <property type="project" value="TreeGrafter"/>
</dbReference>
<evidence type="ECO:0000313" key="7">
    <source>
        <dbReference type="EMBL" id="REF38343.1"/>
    </source>
</evidence>
<evidence type="ECO:0000313" key="8">
    <source>
        <dbReference type="Proteomes" id="UP000256485"/>
    </source>
</evidence>
<dbReference type="AlphaFoldDB" id="A0A3D9VCC1"/>
<dbReference type="RefSeq" id="WP_115851656.1">
    <property type="nucleotide sequence ID" value="NZ_QTUC01000001.1"/>
</dbReference>
<sequence length="540" mass="58951">MRPSTSRTIQALAMGAAAALVLAACGGGTSDQGGSGGGDQPDKKAPLVFGTTEAFGTVDPAGSYDMPGWQLLYNTAQTLLTIPPGGTTPEPDAAEKCEFTDPTTYTCTLKKDLVFSDGSPLTSADVKFSFDRMLKIADPNGPSSIFADQLESTEAPDPQTVVFHLKFADATWPYRLATGAASIVPDEKYPADKLQPMGDDTIIGSGPYKITKYDPSQQIVLEPNENYKGDKKLANGQVLIQVYKDEASLKTAVESGDVHVAYRTLTPTLLADLEKNGASKGVRVVKGEGTGIQYLTFNTKNGPFAKKEVRQAVALLLDRQSIATQVYNDTVSPLYTMVPKGLPGHDEVFKTAYGDKPDPARARQLLQQAGVTTPVSVQLWYSPDHYGEASADMFAEIKRQLEADGLFKVELKSSNWEQYKRDYAAGAYDAWQLGWYPDFPDTDNYLSPFYATNNFIGDGYGYSNPRMDELLTKEKSETDPAQRQAAFEEIQKIAADEAPLIPLWQDNMIAAVRDGVTGVEETFDPLYTFRFWLVDTSKAK</sequence>
<gene>
    <name evidence="7" type="ORF">DFJ64_3820</name>
</gene>
<dbReference type="PANTHER" id="PTHR30290:SF10">
    <property type="entry name" value="PERIPLASMIC OLIGOPEPTIDE-BINDING PROTEIN-RELATED"/>
    <property type="match status" value="1"/>
</dbReference>
<name>A0A3D9VCC1_THECX</name>
<feature type="domain" description="Solute-binding protein family 5" evidence="6">
    <location>
        <begin position="89"/>
        <end position="454"/>
    </location>
</feature>
<dbReference type="Proteomes" id="UP000256485">
    <property type="component" value="Unassembled WGS sequence"/>
</dbReference>
<keyword evidence="3" id="KW-0813">Transport</keyword>
<reference evidence="7 8" key="1">
    <citation type="submission" date="2018-08" db="EMBL/GenBank/DDBJ databases">
        <title>Sequencing the genomes of 1000 actinobacteria strains.</title>
        <authorList>
            <person name="Klenk H.-P."/>
        </authorList>
    </citation>
    <scope>NUCLEOTIDE SEQUENCE [LARGE SCALE GENOMIC DNA]</scope>
    <source>
        <strain evidence="7 8">DSM 22891</strain>
    </source>
</reference>
<keyword evidence="4 5" id="KW-0732">Signal</keyword>